<dbReference type="CDD" id="cd01061">
    <property type="entry name" value="RNase_T2_euk"/>
    <property type="match status" value="1"/>
</dbReference>
<keyword evidence="4" id="KW-0255">Endonuclease</keyword>
<dbReference type="PROSITE" id="PS00531">
    <property type="entry name" value="RNASE_T2_2"/>
    <property type="match status" value="1"/>
</dbReference>
<dbReference type="PANTHER" id="PTHR11240:SF79">
    <property type="entry name" value="RIBONUCLEASE T2"/>
    <property type="match status" value="1"/>
</dbReference>
<proteinExistence type="inferred from homology"/>
<evidence type="ECO:0000256" key="8">
    <source>
        <dbReference type="ARBA" id="ARBA00023239"/>
    </source>
</evidence>
<dbReference type="InterPro" id="IPR036430">
    <property type="entry name" value="RNase_T2-like_sf"/>
</dbReference>
<dbReference type="SUPFAM" id="SSF55895">
    <property type="entry name" value="Ribonuclease Rh-like"/>
    <property type="match status" value="1"/>
</dbReference>
<feature type="signal peptide" evidence="11">
    <location>
        <begin position="1"/>
        <end position="18"/>
    </location>
</feature>
<sequence length="256" mass="28026">MFFTRSLAIAAAVGAASAQLKTCSNSNNTLSCHSSSKSPTCCFSYPGGALLQTQFWDTDPATGPSDSWTIHGLWPDNCDGTYQANCDSSRAYTNITAILKEQGRTQLLSYMDKYWVDINGDNEQFWEHEWSKHGTCVNTIDPSCYTNYQPQEEVGDYFQKVVDLFKTLDSYTALSSAGITPDDSKTYDLSDIEDALAKIHGGQKPYVGCESGALNQLYYFYNIGGNAITGQYKAAAPLEKSNCPSSGIKYTPKSGN</sequence>
<evidence type="ECO:0000256" key="7">
    <source>
        <dbReference type="ARBA" id="ARBA00023180"/>
    </source>
</evidence>
<keyword evidence="3" id="KW-0540">Nuclease</keyword>
<dbReference type="OrthoDB" id="435754at2759"/>
<dbReference type="InterPro" id="IPR001568">
    <property type="entry name" value="RNase_T2-like"/>
</dbReference>
<feature type="active site" evidence="9">
    <location>
        <position position="133"/>
    </location>
</feature>
<dbReference type="GO" id="GO:0003723">
    <property type="term" value="F:RNA binding"/>
    <property type="evidence" value="ECO:0007669"/>
    <property type="project" value="InterPro"/>
</dbReference>
<keyword evidence="7" id="KW-0325">Glycoprotein</keyword>
<dbReference type="PANTHER" id="PTHR11240">
    <property type="entry name" value="RIBONUCLEASE T2"/>
    <property type="match status" value="1"/>
</dbReference>
<evidence type="ECO:0000256" key="3">
    <source>
        <dbReference type="ARBA" id="ARBA00022722"/>
    </source>
</evidence>
<dbReference type="Pfam" id="PF00445">
    <property type="entry name" value="Ribonuclease_T2"/>
    <property type="match status" value="1"/>
</dbReference>
<comment type="similarity">
    <text evidence="1 10">Belongs to the RNase T2 family.</text>
</comment>
<evidence type="ECO:0000256" key="5">
    <source>
        <dbReference type="ARBA" id="ARBA00022801"/>
    </source>
</evidence>
<evidence type="ECO:0000256" key="4">
    <source>
        <dbReference type="ARBA" id="ARBA00022759"/>
    </source>
</evidence>
<protein>
    <recommendedName>
        <fullName evidence="2">ribonuclease T2</fullName>
        <ecNumber evidence="2">4.6.1.19</ecNumber>
    </recommendedName>
</protein>
<evidence type="ECO:0000256" key="10">
    <source>
        <dbReference type="RuleBase" id="RU004328"/>
    </source>
</evidence>
<dbReference type="GO" id="GO:0016787">
    <property type="term" value="F:hydrolase activity"/>
    <property type="evidence" value="ECO:0007669"/>
    <property type="project" value="UniProtKB-KW"/>
</dbReference>
<organism evidence="12 13">
    <name type="scientific">Penicillium chermesinum</name>
    <dbReference type="NCBI Taxonomy" id="63820"/>
    <lineage>
        <taxon>Eukaryota</taxon>
        <taxon>Fungi</taxon>
        <taxon>Dikarya</taxon>
        <taxon>Ascomycota</taxon>
        <taxon>Pezizomycotina</taxon>
        <taxon>Eurotiomycetes</taxon>
        <taxon>Eurotiomycetidae</taxon>
        <taxon>Eurotiales</taxon>
        <taxon>Aspergillaceae</taxon>
        <taxon>Penicillium</taxon>
    </lineage>
</organism>
<evidence type="ECO:0000313" key="12">
    <source>
        <dbReference type="EMBL" id="KAJ5226458.1"/>
    </source>
</evidence>
<keyword evidence="13" id="KW-1185">Reference proteome</keyword>
<dbReference type="RefSeq" id="XP_058329869.1">
    <property type="nucleotide sequence ID" value="XM_058476979.1"/>
</dbReference>
<accession>A0A9W9TKW4</accession>
<comment type="caution">
    <text evidence="12">The sequence shown here is derived from an EMBL/GenBank/DDBJ whole genome shotgun (WGS) entry which is preliminary data.</text>
</comment>
<dbReference type="Proteomes" id="UP001150941">
    <property type="component" value="Unassembled WGS sequence"/>
</dbReference>
<keyword evidence="6" id="KW-1015">Disulfide bond</keyword>
<dbReference type="EMBL" id="JAPQKS010000005">
    <property type="protein sequence ID" value="KAJ5226458.1"/>
    <property type="molecule type" value="Genomic_DNA"/>
</dbReference>
<dbReference type="Gene3D" id="3.90.730.10">
    <property type="entry name" value="Ribonuclease T2-like"/>
    <property type="match status" value="1"/>
</dbReference>
<feature type="active site" evidence="9">
    <location>
        <position position="71"/>
    </location>
</feature>
<name>A0A9W9TKW4_9EURO</name>
<dbReference type="PROSITE" id="PS00530">
    <property type="entry name" value="RNASE_T2_1"/>
    <property type="match status" value="1"/>
</dbReference>
<dbReference type="GO" id="GO:0005576">
    <property type="term" value="C:extracellular region"/>
    <property type="evidence" value="ECO:0007669"/>
    <property type="project" value="TreeGrafter"/>
</dbReference>
<dbReference type="InterPro" id="IPR033130">
    <property type="entry name" value="RNase_T2_His_AS_2"/>
</dbReference>
<dbReference type="InterPro" id="IPR033697">
    <property type="entry name" value="Ribonuclease_T2_eukaryotic"/>
</dbReference>
<dbReference type="FunFam" id="3.90.730.10:FF:000004">
    <property type="entry name" value="Ribonuclease T2-like"/>
    <property type="match status" value="1"/>
</dbReference>
<feature type="active site" evidence="9">
    <location>
        <position position="129"/>
    </location>
</feature>
<evidence type="ECO:0000313" key="13">
    <source>
        <dbReference type="Proteomes" id="UP001150941"/>
    </source>
</evidence>
<gene>
    <name evidence="12" type="ORF">N7468_007683</name>
</gene>
<keyword evidence="5" id="KW-0378">Hydrolase</keyword>
<keyword evidence="8" id="KW-0456">Lyase</keyword>
<dbReference type="AlphaFoldDB" id="A0A9W9TKW4"/>
<keyword evidence="11" id="KW-0732">Signal</keyword>
<evidence type="ECO:0000256" key="9">
    <source>
        <dbReference type="PIRSR" id="PIRSR633697-1"/>
    </source>
</evidence>
<dbReference type="GO" id="GO:0033897">
    <property type="term" value="F:ribonuclease T2 activity"/>
    <property type="evidence" value="ECO:0007669"/>
    <property type="project" value="UniProtKB-EC"/>
</dbReference>
<reference evidence="12" key="2">
    <citation type="journal article" date="2023" name="IMA Fungus">
        <title>Comparative genomic study of the Penicillium genus elucidates a diverse pangenome and 15 lateral gene transfer events.</title>
        <authorList>
            <person name="Petersen C."/>
            <person name="Sorensen T."/>
            <person name="Nielsen M.R."/>
            <person name="Sondergaard T.E."/>
            <person name="Sorensen J.L."/>
            <person name="Fitzpatrick D.A."/>
            <person name="Frisvad J.C."/>
            <person name="Nielsen K.L."/>
        </authorList>
    </citation>
    <scope>NUCLEOTIDE SEQUENCE</scope>
    <source>
        <strain evidence="12">IBT 19713</strain>
    </source>
</reference>
<feature type="chain" id="PRO_5040788210" description="ribonuclease T2" evidence="11">
    <location>
        <begin position="19"/>
        <end position="256"/>
    </location>
</feature>
<evidence type="ECO:0000256" key="1">
    <source>
        <dbReference type="ARBA" id="ARBA00007469"/>
    </source>
</evidence>
<dbReference type="InterPro" id="IPR018188">
    <property type="entry name" value="RNase_T2_His_AS_1"/>
</dbReference>
<dbReference type="GO" id="GO:0006401">
    <property type="term" value="P:RNA catabolic process"/>
    <property type="evidence" value="ECO:0007669"/>
    <property type="project" value="TreeGrafter"/>
</dbReference>
<dbReference type="GeneID" id="83204282"/>
<evidence type="ECO:0000256" key="2">
    <source>
        <dbReference type="ARBA" id="ARBA00012571"/>
    </source>
</evidence>
<reference evidence="12" key="1">
    <citation type="submission" date="2022-11" db="EMBL/GenBank/DDBJ databases">
        <authorList>
            <person name="Petersen C."/>
        </authorList>
    </citation>
    <scope>NUCLEOTIDE SEQUENCE</scope>
    <source>
        <strain evidence="12">IBT 19713</strain>
    </source>
</reference>
<evidence type="ECO:0000256" key="11">
    <source>
        <dbReference type="SAM" id="SignalP"/>
    </source>
</evidence>
<evidence type="ECO:0000256" key="6">
    <source>
        <dbReference type="ARBA" id="ARBA00023157"/>
    </source>
</evidence>
<dbReference type="EC" id="4.6.1.19" evidence="2"/>